<feature type="region of interest" description="Disordered" evidence="5">
    <location>
        <begin position="1"/>
        <end position="22"/>
    </location>
</feature>
<sequence length="291" mass="31837">LRRTSARSSPPSFPTDPSPQVLVSADRTCDTNDCLATSSQQPHPGLPPKKLHHISTSISTSILERAAPLIPTLTILRHSQQAVAAGQSPTMATQYEVEHNIKPGPSTQEGTRRIDMSSFTSFLTNLTTTDAPSTARHTNPHATPTPVDAAALYHLLQQQFQTLFSTAPNADNARFLSGLVEALERDIASPPTEIPGVSQEYLDSLDRVSKKALGKEEACPICAEKFLDDQYPLVVELPCHSSHRFDLECVSPWLRSKGSCPMCRKDLTKKKEQVVVPDDDEENDDPDGLYA</sequence>
<reference evidence="7 8" key="1">
    <citation type="submission" date="2015-06" db="EMBL/GenBank/DDBJ databases">
        <title>Survival trade-offs in plant roots during colonization by closely related pathogenic and mutualistic fungi.</title>
        <authorList>
            <person name="Hacquard S."/>
            <person name="Kracher B."/>
            <person name="Hiruma K."/>
            <person name="Weinman A."/>
            <person name="Muench P."/>
            <person name="Garrido Oter R."/>
            <person name="Ver Loren van Themaat E."/>
            <person name="Dallerey J.-F."/>
            <person name="Damm U."/>
            <person name="Henrissat B."/>
            <person name="Lespinet O."/>
            <person name="Thon M."/>
            <person name="Kemen E."/>
            <person name="McHardy A.C."/>
            <person name="Schulze-Lefert P."/>
            <person name="O'Connell R.J."/>
        </authorList>
    </citation>
    <scope>NUCLEOTIDE SEQUENCE [LARGE SCALE GENOMIC DNA]</scope>
    <source>
        <strain evidence="7 8">MAFF 238704</strain>
    </source>
</reference>
<protein>
    <submittedName>
        <fullName evidence="7">Zinc finger domain-containing ring-type protein</fullName>
    </submittedName>
</protein>
<comment type="caution">
    <text evidence="7">The sequence shown here is derived from an EMBL/GenBank/DDBJ whole genome shotgun (WGS) entry which is preliminary data.</text>
</comment>
<dbReference type="Proteomes" id="UP000076584">
    <property type="component" value="Unassembled WGS sequence"/>
</dbReference>
<evidence type="ECO:0000256" key="3">
    <source>
        <dbReference type="ARBA" id="ARBA00022833"/>
    </source>
</evidence>
<accession>A0A161WF73</accession>
<dbReference type="AlphaFoldDB" id="A0A161WF73"/>
<dbReference type="InterPro" id="IPR001841">
    <property type="entry name" value="Znf_RING"/>
</dbReference>
<evidence type="ECO:0000256" key="1">
    <source>
        <dbReference type="ARBA" id="ARBA00022723"/>
    </source>
</evidence>
<dbReference type="Pfam" id="PF13639">
    <property type="entry name" value="zf-RING_2"/>
    <property type="match status" value="1"/>
</dbReference>
<proteinExistence type="predicted"/>
<dbReference type="InterPro" id="IPR013083">
    <property type="entry name" value="Znf_RING/FYVE/PHD"/>
</dbReference>
<keyword evidence="3" id="KW-0862">Zinc</keyword>
<dbReference type="STRING" id="1573173.A0A161WF73"/>
<feature type="region of interest" description="Disordered" evidence="5">
    <location>
        <begin position="272"/>
        <end position="291"/>
    </location>
</feature>
<evidence type="ECO:0000313" key="8">
    <source>
        <dbReference type="Proteomes" id="UP000076584"/>
    </source>
</evidence>
<keyword evidence="2 4" id="KW-0863">Zinc-finger</keyword>
<feature type="non-terminal residue" evidence="7">
    <location>
        <position position="1"/>
    </location>
</feature>
<dbReference type="EMBL" id="LFIW01001209">
    <property type="protein sequence ID" value="KZL83108.1"/>
    <property type="molecule type" value="Genomic_DNA"/>
</dbReference>
<name>A0A161WF73_COLIC</name>
<dbReference type="GO" id="GO:0016567">
    <property type="term" value="P:protein ubiquitination"/>
    <property type="evidence" value="ECO:0007669"/>
    <property type="project" value="TreeGrafter"/>
</dbReference>
<evidence type="ECO:0000259" key="6">
    <source>
        <dbReference type="PROSITE" id="PS50089"/>
    </source>
</evidence>
<feature type="domain" description="RING-type" evidence="6">
    <location>
        <begin position="219"/>
        <end position="264"/>
    </location>
</feature>
<keyword evidence="1" id="KW-0479">Metal-binding</keyword>
<evidence type="ECO:0000256" key="2">
    <source>
        <dbReference type="ARBA" id="ARBA00022771"/>
    </source>
</evidence>
<evidence type="ECO:0000256" key="4">
    <source>
        <dbReference type="PROSITE-ProRule" id="PRU00175"/>
    </source>
</evidence>
<dbReference type="PANTHER" id="PTHR15710">
    <property type="entry name" value="E3 UBIQUITIN-PROTEIN LIGASE PRAJA"/>
    <property type="match status" value="1"/>
</dbReference>
<gene>
    <name evidence="7" type="ORF">CI238_06484</name>
</gene>
<dbReference type="PROSITE" id="PS50089">
    <property type="entry name" value="ZF_RING_2"/>
    <property type="match status" value="1"/>
</dbReference>
<dbReference type="GO" id="GO:0008270">
    <property type="term" value="F:zinc ion binding"/>
    <property type="evidence" value="ECO:0007669"/>
    <property type="project" value="UniProtKB-KW"/>
</dbReference>
<dbReference type="GO" id="GO:0061630">
    <property type="term" value="F:ubiquitin protein ligase activity"/>
    <property type="evidence" value="ECO:0007669"/>
    <property type="project" value="TreeGrafter"/>
</dbReference>
<organism evidence="7 8">
    <name type="scientific">Colletotrichum incanum</name>
    <name type="common">Soybean anthracnose fungus</name>
    <dbReference type="NCBI Taxonomy" id="1573173"/>
    <lineage>
        <taxon>Eukaryota</taxon>
        <taxon>Fungi</taxon>
        <taxon>Dikarya</taxon>
        <taxon>Ascomycota</taxon>
        <taxon>Pezizomycotina</taxon>
        <taxon>Sordariomycetes</taxon>
        <taxon>Hypocreomycetidae</taxon>
        <taxon>Glomerellales</taxon>
        <taxon>Glomerellaceae</taxon>
        <taxon>Colletotrichum</taxon>
        <taxon>Colletotrichum spaethianum species complex</taxon>
    </lineage>
</organism>
<dbReference type="Gene3D" id="3.30.40.10">
    <property type="entry name" value="Zinc/RING finger domain, C3HC4 (zinc finger)"/>
    <property type="match status" value="1"/>
</dbReference>
<dbReference type="SUPFAM" id="SSF57850">
    <property type="entry name" value="RING/U-box"/>
    <property type="match status" value="1"/>
</dbReference>
<dbReference type="PANTHER" id="PTHR15710:SF243">
    <property type="entry name" value="E3 UBIQUITIN-PROTEIN LIGASE PRAJA-2 ISOFORM X1"/>
    <property type="match status" value="1"/>
</dbReference>
<evidence type="ECO:0000256" key="5">
    <source>
        <dbReference type="SAM" id="MobiDB-lite"/>
    </source>
</evidence>
<dbReference type="GO" id="GO:0005737">
    <property type="term" value="C:cytoplasm"/>
    <property type="evidence" value="ECO:0007669"/>
    <property type="project" value="TreeGrafter"/>
</dbReference>
<keyword evidence="8" id="KW-1185">Reference proteome</keyword>
<evidence type="ECO:0000313" key="7">
    <source>
        <dbReference type="EMBL" id="KZL83108.1"/>
    </source>
</evidence>
<feature type="compositionally biased region" description="Acidic residues" evidence="5">
    <location>
        <begin position="277"/>
        <end position="291"/>
    </location>
</feature>